<feature type="domain" description="UvrD-like helicase C-terminal" evidence="5">
    <location>
        <begin position="171"/>
        <end position="263"/>
    </location>
</feature>
<sequence length="318" mass="36094">MKSMWTRTSDIGMLLDLVGSPRGIHFAGDTAQCISKDALFRFANARTLFYERFSLQTSSSGELKPELLPLSHNYRSHKHILSVASLVMYLLYRGFPGLVDELPPEVGDRPGPKPTLYVGSNIIDVLRFGEKLETPQEPDSQSGRFNEYGEARVILVRDEETCDKLQAALGRSSLVLTILESKGMEFDDVFLYDFLSTSPYSHKLSVLEELFKRGHHTGLGSEHNASTYQRSHEDWVGENIVLCSELKHLYVGVTRARSRLWILESNTSILDPVQRLFNQTATLLLPRQYPTPILEILEEQHIGVCPKHGLDFRLDYRP</sequence>
<dbReference type="STRING" id="42251.A0A2T6ZN96"/>
<evidence type="ECO:0000313" key="7">
    <source>
        <dbReference type="Proteomes" id="UP000244722"/>
    </source>
</evidence>
<dbReference type="OrthoDB" id="2426521at2759"/>
<name>A0A2T6ZN96_TUBBO</name>
<accession>A0A2T6ZN96</accession>
<dbReference type="GO" id="GO:0004386">
    <property type="term" value="F:helicase activity"/>
    <property type="evidence" value="ECO:0007669"/>
    <property type="project" value="UniProtKB-KW"/>
</dbReference>
<dbReference type="GO" id="GO:0016787">
    <property type="term" value="F:hydrolase activity"/>
    <property type="evidence" value="ECO:0007669"/>
    <property type="project" value="UniProtKB-KW"/>
</dbReference>
<reference evidence="6 7" key="1">
    <citation type="submission" date="2017-04" db="EMBL/GenBank/DDBJ databases">
        <title>Draft genome sequence of Tuber borchii Vittad., a whitish edible truffle.</title>
        <authorList>
            <consortium name="DOE Joint Genome Institute"/>
            <person name="Murat C."/>
            <person name="Kuo A."/>
            <person name="Barry K.W."/>
            <person name="Clum A."/>
            <person name="Dockter R.B."/>
            <person name="Fauchery L."/>
            <person name="Iotti M."/>
            <person name="Kohler A."/>
            <person name="Labutti K."/>
            <person name="Lindquist E.A."/>
            <person name="Lipzen A."/>
            <person name="Ohm R.A."/>
            <person name="Wang M."/>
            <person name="Grigoriev I.V."/>
            <person name="Zambonelli A."/>
            <person name="Martin F.M."/>
        </authorList>
    </citation>
    <scope>NUCLEOTIDE SEQUENCE [LARGE SCALE GENOMIC DNA]</scope>
    <source>
        <strain evidence="6 7">Tbo3840</strain>
    </source>
</reference>
<protein>
    <submittedName>
        <fullName evidence="6">P-loop containing nucleoside triphosphate hydrolase protein</fullName>
    </submittedName>
</protein>
<dbReference type="Gene3D" id="3.40.50.300">
    <property type="entry name" value="P-loop containing nucleotide triphosphate hydrolases"/>
    <property type="match status" value="1"/>
</dbReference>
<dbReference type="InterPro" id="IPR039904">
    <property type="entry name" value="TRANK1"/>
</dbReference>
<dbReference type="AlphaFoldDB" id="A0A2T6ZN96"/>
<dbReference type="SUPFAM" id="SSF52540">
    <property type="entry name" value="P-loop containing nucleoside triphosphate hydrolases"/>
    <property type="match status" value="1"/>
</dbReference>
<dbReference type="GO" id="GO:0005524">
    <property type="term" value="F:ATP binding"/>
    <property type="evidence" value="ECO:0007669"/>
    <property type="project" value="UniProtKB-KW"/>
</dbReference>
<evidence type="ECO:0000313" key="6">
    <source>
        <dbReference type="EMBL" id="PUU76955.1"/>
    </source>
</evidence>
<keyword evidence="1" id="KW-0547">Nucleotide-binding</keyword>
<dbReference type="InterPro" id="IPR027417">
    <property type="entry name" value="P-loop_NTPase"/>
</dbReference>
<evidence type="ECO:0000259" key="5">
    <source>
        <dbReference type="Pfam" id="PF13361"/>
    </source>
</evidence>
<evidence type="ECO:0000256" key="3">
    <source>
        <dbReference type="ARBA" id="ARBA00022806"/>
    </source>
</evidence>
<proteinExistence type="predicted"/>
<evidence type="ECO:0000256" key="1">
    <source>
        <dbReference type="ARBA" id="ARBA00022741"/>
    </source>
</evidence>
<evidence type="ECO:0000256" key="4">
    <source>
        <dbReference type="ARBA" id="ARBA00022840"/>
    </source>
</evidence>
<dbReference type="Pfam" id="PF13361">
    <property type="entry name" value="UvrD_C"/>
    <property type="match status" value="1"/>
</dbReference>
<gene>
    <name evidence="6" type="ORF">B9Z19DRAFT_205183</name>
</gene>
<dbReference type="InterPro" id="IPR014017">
    <property type="entry name" value="DNA_helicase_UvrD-like_C"/>
</dbReference>
<evidence type="ECO:0000256" key="2">
    <source>
        <dbReference type="ARBA" id="ARBA00022801"/>
    </source>
</evidence>
<organism evidence="6 7">
    <name type="scientific">Tuber borchii</name>
    <name type="common">White truffle</name>
    <dbReference type="NCBI Taxonomy" id="42251"/>
    <lineage>
        <taxon>Eukaryota</taxon>
        <taxon>Fungi</taxon>
        <taxon>Dikarya</taxon>
        <taxon>Ascomycota</taxon>
        <taxon>Pezizomycotina</taxon>
        <taxon>Pezizomycetes</taxon>
        <taxon>Pezizales</taxon>
        <taxon>Tuberaceae</taxon>
        <taxon>Tuber</taxon>
    </lineage>
</organism>
<dbReference type="PANTHER" id="PTHR21529:SF4">
    <property type="entry name" value="TPR AND ANKYRIN REPEAT-CONTAINING PROTEIN 1"/>
    <property type="match status" value="1"/>
</dbReference>
<keyword evidence="7" id="KW-1185">Reference proteome</keyword>
<keyword evidence="2 6" id="KW-0378">Hydrolase</keyword>
<comment type="caution">
    <text evidence="6">The sequence shown here is derived from an EMBL/GenBank/DDBJ whole genome shotgun (WGS) entry which is preliminary data.</text>
</comment>
<keyword evidence="4" id="KW-0067">ATP-binding</keyword>
<dbReference type="Proteomes" id="UP000244722">
    <property type="component" value="Unassembled WGS sequence"/>
</dbReference>
<dbReference type="EMBL" id="NESQ01000168">
    <property type="protein sequence ID" value="PUU76955.1"/>
    <property type="molecule type" value="Genomic_DNA"/>
</dbReference>
<dbReference type="PANTHER" id="PTHR21529">
    <property type="entry name" value="MAMMARY TURMOR VIRUS RECEPTOR HOMOLOG 1, 2 MTVR1, 2"/>
    <property type="match status" value="1"/>
</dbReference>
<keyword evidence="3" id="KW-0347">Helicase</keyword>